<dbReference type="RefSeq" id="WP_148580695.1">
    <property type="nucleotide sequence ID" value="NZ_JAVEUW010000003.1"/>
</dbReference>
<organism evidence="1 2">
    <name type="scientific">Zoogloea oleivorans</name>
    <dbReference type="NCBI Taxonomy" id="1552750"/>
    <lineage>
        <taxon>Bacteria</taxon>
        <taxon>Pseudomonadati</taxon>
        <taxon>Pseudomonadota</taxon>
        <taxon>Betaproteobacteria</taxon>
        <taxon>Rhodocyclales</taxon>
        <taxon>Zoogloeaceae</taxon>
        <taxon>Zoogloea</taxon>
    </lineage>
</organism>
<evidence type="ECO:0000313" key="1">
    <source>
        <dbReference type="EMBL" id="TYC54346.1"/>
    </source>
</evidence>
<evidence type="ECO:0000313" key="2">
    <source>
        <dbReference type="Proteomes" id="UP000389128"/>
    </source>
</evidence>
<comment type="caution">
    <text evidence="1">The sequence shown here is derived from an EMBL/GenBank/DDBJ whole genome shotgun (WGS) entry which is preliminary data.</text>
</comment>
<keyword evidence="2" id="KW-1185">Reference proteome</keyword>
<dbReference type="EMBL" id="SDKK01000021">
    <property type="protein sequence ID" value="TYC54346.1"/>
    <property type="molecule type" value="Genomic_DNA"/>
</dbReference>
<dbReference type="Proteomes" id="UP000389128">
    <property type="component" value="Unassembled WGS sequence"/>
</dbReference>
<name>A0A6C2CLA0_9RHOO</name>
<reference evidence="1 2" key="1">
    <citation type="submission" date="2019-01" db="EMBL/GenBank/DDBJ databases">
        <title>Zoogloea oleivorans genome sequencing and assembly.</title>
        <authorList>
            <person name="Tancsics A."/>
            <person name="Farkas M."/>
            <person name="Kriszt B."/>
            <person name="Maroti G."/>
            <person name="Horvath B."/>
        </authorList>
    </citation>
    <scope>NUCLEOTIDE SEQUENCE [LARGE SCALE GENOMIC DNA]</scope>
    <source>
        <strain evidence="1 2">Buc</strain>
    </source>
</reference>
<sequence length="108" mass="11832">MSCRDFATKSRQPDLDALSGVDSDLPVIDRIKMISENYGKVIGVFRIPESIIGHSKSRFFFVDFSTPIEAIRAARAMQCELCGLSTLVVVVSQKRLDALPVLTGSGIQ</sequence>
<dbReference type="AlphaFoldDB" id="A0A6C2CLA0"/>
<proteinExistence type="predicted"/>
<protein>
    <submittedName>
        <fullName evidence="1">RNA-binding protein</fullName>
    </submittedName>
</protein>
<gene>
    <name evidence="1" type="ORF">ETQ85_19150</name>
</gene>
<accession>A0A6C2CLA0</accession>